<accession>A0A0N5C6I4</accession>
<evidence type="ECO:0000313" key="2">
    <source>
        <dbReference type="WBParaSite" id="SPAL_0001355000.1"/>
    </source>
</evidence>
<dbReference type="AlphaFoldDB" id="A0A0N5C6I4"/>
<name>A0A0N5C6I4_STREA</name>
<protein>
    <submittedName>
        <fullName evidence="2">Bac_DnaA_C domain-containing protein</fullName>
    </submittedName>
</protein>
<dbReference type="WBParaSite" id="SPAL_0001355000.1">
    <property type="protein sequence ID" value="SPAL_0001355000.1"/>
    <property type="gene ID" value="SPAL_0001355000"/>
</dbReference>
<keyword evidence="1" id="KW-1185">Reference proteome</keyword>
<organism evidence="1 2">
    <name type="scientific">Strongyloides papillosus</name>
    <name type="common">Intestinal threadworm</name>
    <dbReference type="NCBI Taxonomy" id="174720"/>
    <lineage>
        <taxon>Eukaryota</taxon>
        <taxon>Metazoa</taxon>
        <taxon>Ecdysozoa</taxon>
        <taxon>Nematoda</taxon>
        <taxon>Chromadorea</taxon>
        <taxon>Rhabditida</taxon>
        <taxon>Tylenchina</taxon>
        <taxon>Panagrolaimomorpha</taxon>
        <taxon>Strongyloidoidea</taxon>
        <taxon>Strongyloididae</taxon>
        <taxon>Strongyloides</taxon>
    </lineage>
</organism>
<proteinExistence type="predicted"/>
<reference evidence="2" key="1">
    <citation type="submission" date="2017-02" db="UniProtKB">
        <authorList>
            <consortium name="WormBaseParasite"/>
        </authorList>
    </citation>
    <scope>IDENTIFICATION</scope>
</reference>
<evidence type="ECO:0000313" key="1">
    <source>
        <dbReference type="Proteomes" id="UP000046392"/>
    </source>
</evidence>
<dbReference type="Proteomes" id="UP000046392">
    <property type="component" value="Unplaced"/>
</dbReference>
<sequence>MKLKDIKKKLNWDLGENAEQNYDTIRSNLTKIYNECKIKEIKSSRRITDDPIIKSLLIKRKNLKSKGLNYTILSKLIRFEINDLCLKRTNLVIDKAIKEGRSMKYVFKETARKKFNNISKDSVNKTFDEIFGKERGENIGWKNYVKKDSK</sequence>